<comment type="caution">
    <text evidence="1">The sequence shown here is derived from an EMBL/GenBank/DDBJ whole genome shotgun (WGS) entry which is preliminary data.</text>
</comment>
<accession>A0ACA9NVG4</accession>
<name>A0ACA9NVG4_9GLOM</name>
<reference evidence="1" key="1">
    <citation type="submission" date="2021-06" db="EMBL/GenBank/DDBJ databases">
        <authorList>
            <person name="Kallberg Y."/>
            <person name="Tangrot J."/>
            <person name="Rosling A."/>
        </authorList>
    </citation>
    <scope>NUCLEOTIDE SEQUENCE</scope>
    <source>
        <strain evidence="1">AU212A</strain>
    </source>
</reference>
<protein>
    <submittedName>
        <fullName evidence="1">2388_t:CDS:1</fullName>
    </submittedName>
</protein>
<feature type="non-terminal residue" evidence="1">
    <location>
        <position position="101"/>
    </location>
</feature>
<dbReference type="EMBL" id="CAJVPM010028383">
    <property type="protein sequence ID" value="CAG8669597.1"/>
    <property type="molecule type" value="Genomic_DNA"/>
</dbReference>
<evidence type="ECO:0000313" key="2">
    <source>
        <dbReference type="Proteomes" id="UP000789860"/>
    </source>
</evidence>
<sequence>MEGAQLNRGSFVMSLKEDITNSSSRIGRPFLQNKLANIDTPCNEYSMCSIGPSGSYNPHILTRGVITELQLTIVWKTIVADKQCCQLDSIENMSIDNTADK</sequence>
<organism evidence="1 2">
    <name type="scientific">Scutellospora calospora</name>
    <dbReference type="NCBI Taxonomy" id="85575"/>
    <lineage>
        <taxon>Eukaryota</taxon>
        <taxon>Fungi</taxon>
        <taxon>Fungi incertae sedis</taxon>
        <taxon>Mucoromycota</taxon>
        <taxon>Glomeromycotina</taxon>
        <taxon>Glomeromycetes</taxon>
        <taxon>Diversisporales</taxon>
        <taxon>Gigasporaceae</taxon>
        <taxon>Scutellospora</taxon>
    </lineage>
</organism>
<evidence type="ECO:0000313" key="1">
    <source>
        <dbReference type="EMBL" id="CAG8669597.1"/>
    </source>
</evidence>
<dbReference type="Proteomes" id="UP000789860">
    <property type="component" value="Unassembled WGS sequence"/>
</dbReference>
<proteinExistence type="predicted"/>
<keyword evidence="2" id="KW-1185">Reference proteome</keyword>
<gene>
    <name evidence="1" type="ORF">SCALOS_LOCUS9327</name>
</gene>